<dbReference type="AlphaFoldDB" id="A0A8B5Y9T8"/>
<dbReference type="EMBL" id="NILC01000026">
    <property type="protein sequence ID" value="TWL25325.1"/>
    <property type="molecule type" value="Genomic_DNA"/>
</dbReference>
<proteinExistence type="predicted"/>
<protein>
    <submittedName>
        <fullName evidence="2">Uncharacterized protein</fullName>
    </submittedName>
</protein>
<sequence>MDWYTLIIVINCLSAFSTIAFTFFKSKLTFVPMLNIGLSIITAATTEYNVWTISLIILSLILLFIFYSVKKYSEVEYHCSQASALFGGTPTTKELIKTVTENRKPQAIKPLLFAKGIETVARKGEQYSVASDLLFAAGNLHLGLSHDYLKCITLLINVKRFFGLSESYESISDKLAVTAMKGVQLEQFEEAYKAYKENVIINQNNLVDFLSALITLIKTGDRPQKAGESLATIMNSLLEKTIDRENL</sequence>
<name>A0A8B5Y9T8_BACLI</name>
<feature type="transmembrane region" description="Helical" evidence="1">
    <location>
        <begin position="50"/>
        <end position="69"/>
    </location>
</feature>
<evidence type="ECO:0000313" key="3">
    <source>
        <dbReference type="Proteomes" id="UP000435910"/>
    </source>
</evidence>
<gene>
    <name evidence="2" type="ORF">CHCC16736_4208</name>
</gene>
<evidence type="ECO:0000256" key="1">
    <source>
        <dbReference type="SAM" id="Phobius"/>
    </source>
</evidence>
<feature type="transmembrane region" description="Helical" evidence="1">
    <location>
        <begin position="6"/>
        <end position="23"/>
    </location>
</feature>
<reference evidence="2 3" key="1">
    <citation type="submission" date="2019-06" db="EMBL/GenBank/DDBJ databases">
        <title>Genome sequence analysis of &gt;100 Bacillus licheniformis strains suggests intrinsic resistance to this species.</title>
        <authorList>
            <person name="Wels M."/>
            <person name="Siezen R.J."/>
            <person name="Johansen E."/>
            <person name="Stuer-Lauridsen B."/>
            <person name="Bjerre K."/>
            <person name="Nielsen B.K.K."/>
        </authorList>
    </citation>
    <scope>NUCLEOTIDE SEQUENCE [LARGE SCALE GENOMIC DNA]</scope>
    <source>
        <strain evidence="2 3">BAC-16736</strain>
    </source>
</reference>
<dbReference type="Proteomes" id="UP000435910">
    <property type="component" value="Unassembled WGS sequence"/>
</dbReference>
<keyword evidence="1" id="KW-0472">Membrane</keyword>
<accession>A0A8B5Y9T8</accession>
<organism evidence="2 3">
    <name type="scientific">Bacillus licheniformis</name>
    <dbReference type="NCBI Taxonomy" id="1402"/>
    <lineage>
        <taxon>Bacteria</taxon>
        <taxon>Bacillati</taxon>
        <taxon>Bacillota</taxon>
        <taxon>Bacilli</taxon>
        <taxon>Bacillales</taxon>
        <taxon>Bacillaceae</taxon>
        <taxon>Bacillus</taxon>
    </lineage>
</organism>
<evidence type="ECO:0000313" key="2">
    <source>
        <dbReference type="EMBL" id="TWL25325.1"/>
    </source>
</evidence>
<keyword evidence="1" id="KW-1133">Transmembrane helix</keyword>
<keyword evidence="1" id="KW-0812">Transmembrane</keyword>
<comment type="caution">
    <text evidence="2">The sequence shown here is derived from an EMBL/GenBank/DDBJ whole genome shotgun (WGS) entry which is preliminary data.</text>
</comment>